<gene>
    <name evidence="1" type="ORF">RISINGSUN_135</name>
</gene>
<sequence length="163" mass="19216">MQPIHVLYQEFIEKLRALIDSQSNFAKVEFKTDSRWLTVWCMVGQNENLERECVYRVEYGHLDRSNKVRMHFKEIADLHAFIRTAIWKNPRYATLRADFKHKDFFRQGTLRMLRAMKAMHEPKTATTTDFFKGCKGTEDNGPTTELVLHVKKDHGGNVFVVEH</sequence>
<evidence type="ECO:0000313" key="1">
    <source>
        <dbReference type="EMBL" id="ASU03535.1"/>
    </source>
</evidence>
<name>A0A223LHT3_9CAUD</name>
<proteinExistence type="predicted"/>
<keyword evidence="2" id="KW-1185">Reference proteome</keyword>
<protein>
    <submittedName>
        <fullName evidence="1">Uncharacterized protein</fullName>
    </submittedName>
</protein>
<accession>A0A223LHT3</accession>
<reference evidence="2" key="1">
    <citation type="submission" date="2017-07" db="EMBL/GenBank/DDBJ databases">
        <authorList>
            <person name="Putnam M.J."/>
            <person name="Sharma R."/>
            <person name="Kruger J.L."/>
            <person name="Berg J.A."/>
            <person name="Payne A.M."/>
            <person name="Fajardo C.P."/>
            <person name="Breakwell D.P."/>
            <person name="Hope S."/>
            <person name="Grose J.H."/>
        </authorList>
    </citation>
    <scope>NUCLEOTIDE SEQUENCE [LARGE SCALE GENOMIC DNA]</scope>
</reference>
<organism evidence="1 2">
    <name type="scientific">Erwinia phage vB_EamM_RisingSun</name>
    <dbReference type="NCBI Taxonomy" id="2026080"/>
    <lineage>
        <taxon>Viruses</taxon>
        <taxon>Duplodnaviria</taxon>
        <taxon>Heunggongvirae</taxon>
        <taxon>Uroviricota</taxon>
        <taxon>Caudoviricetes</taxon>
        <taxon>Chimalliviridae</taxon>
        <taxon>Risingsunvirus</taxon>
        <taxon>Risingsunvirus risingsun</taxon>
    </lineage>
</organism>
<dbReference type="EMBL" id="MF459646">
    <property type="protein sequence ID" value="ASU03535.1"/>
    <property type="molecule type" value="Genomic_DNA"/>
</dbReference>
<dbReference type="Proteomes" id="UP000225553">
    <property type="component" value="Segment"/>
</dbReference>
<evidence type="ECO:0000313" key="2">
    <source>
        <dbReference type="Proteomes" id="UP000225553"/>
    </source>
</evidence>